<evidence type="ECO:0000313" key="3">
    <source>
        <dbReference type="Proteomes" id="UP001596154"/>
    </source>
</evidence>
<keyword evidence="1" id="KW-0732">Signal</keyword>
<comment type="caution">
    <text evidence="2">The sequence shown here is derived from an EMBL/GenBank/DDBJ whole genome shotgun (WGS) entry which is preliminary data.</text>
</comment>
<name>A0ABW0UKL5_9ACTN</name>
<dbReference type="EMBL" id="JBHSNY010000003">
    <property type="protein sequence ID" value="MFC5634125.1"/>
    <property type="molecule type" value="Genomic_DNA"/>
</dbReference>
<proteinExistence type="predicted"/>
<reference evidence="3" key="1">
    <citation type="journal article" date="2019" name="Int. J. Syst. Evol. Microbiol.">
        <title>The Global Catalogue of Microorganisms (GCM) 10K type strain sequencing project: providing services to taxonomists for standard genome sequencing and annotation.</title>
        <authorList>
            <consortium name="The Broad Institute Genomics Platform"/>
            <consortium name="The Broad Institute Genome Sequencing Center for Infectious Disease"/>
            <person name="Wu L."/>
            <person name="Ma J."/>
        </authorList>
    </citation>
    <scope>NUCLEOTIDE SEQUENCE [LARGE SCALE GENOMIC DNA]</scope>
    <source>
        <strain evidence="3">CGMCC 4.7248</strain>
    </source>
</reference>
<sequence length="81" mass="8238">MFRSSVPSAPAAIATTMLMTFASAAAPAPFFAPVDLAFAATRATGPHRSAGRIAGTSPACAIRRCRRTHAHCPAGAGLERG</sequence>
<dbReference type="Proteomes" id="UP001596154">
    <property type="component" value="Unassembled WGS sequence"/>
</dbReference>
<evidence type="ECO:0000313" key="2">
    <source>
        <dbReference type="EMBL" id="MFC5634125.1"/>
    </source>
</evidence>
<evidence type="ECO:0000256" key="1">
    <source>
        <dbReference type="SAM" id="SignalP"/>
    </source>
</evidence>
<organism evidence="2 3">
    <name type="scientific">Streptomyces bullii</name>
    <dbReference type="NCBI Taxonomy" id="349910"/>
    <lineage>
        <taxon>Bacteria</taxon>
        <taxon>Bacillati</taxon>
        <taxon>Actinomycetota</taxon>
        <taxon>Actinomycetes</taxon>
        <taxon>Kitasatosporales</taxon>
        <taxon>Streptomycetaceae</taxon>
        <taxon>Streptomyces</taxon>
    </lineage>
</organism>
<dbReference type="RefSeq" id="WP_381019698.1">
    <property type="nucleotide sequence ID" value="NZ_JBHSNY010000003.1"/>
</dbReference>
<keyword evidence="3" id="KW-1185">Reference proteome</keyword>
<protein>
    <submittedName>
        <fullName evidence="2">Uncharacterized protein</fullName>
    </submittedName>
</protein>
<feature type="signal peptide" evidence="1">
    <location>
        <begin position="1"/>
        <end position="24"/>
    </location>
</feature>
<accession>A0ABW0UKL5</accession>
<feature type="chain" id="PRO_5045457075" evidence="1">
    <location>
        <begin position="25"/>
        <end position="81"/>
    </location>
</feature>
<gene>
    <name evidence="2" type="ORF">ACFPZJ_10080</name>
</gene>